<keyword evidence="3" id="KW-1185">Reference proteome</keyword>
<sequence length="77" mass="9116">MLVNRISYIVYFKNKEVISKIEALDVKVFYVSQKAKYCTIYMDKNKEKEVRQALEKMKGVSKYEPSLLQAQDVKFEV</sequence>
<proteinExistence type="predicted"/>
<evidence type="ECO:0000256" key="1">
    <source>
        <dbReference type="ARBA" id="ARBA00022490"/>
    </source>
</evidence>
<gene>
    <name evidence="2" type="ORF">N7603_07210</name>
</gene>
<name>A0ABT2Q0K5_9MOLU</name>
<dbReference type="RefSeq" id="WP_262096754.1">
    <property type="nucleotide sequence ID" value="NZ_JAOEGN010000014.1"/>
</dbReference>
<dbReference type="Proteomes" id="UP001209076">
    <property type="component" value="Unassembled WGS sequence"/>
</dbReference>
<dbReference type="Pfam" id="PF09902">
    <property type="entry name" value="DUF2129"/>
    <property type="match status" value="1"/>
</dbReference>
<keyword evidence="1" id="KW-0963">Cytoplasm</keyword>
<protein>
    <submittedName>
        <fullName evidence="2">YlbG family protein</fullName>
    </submittedName>
</protein>
<evidence type="ECO:0000313" key="2">
    <source>
        <dbReference type="EMBL" id="MCU0105443.1"/>
    </source>
</evidence>
<dbReference type="EMBL" id="JAOEGN010000014">
    <property type="protein sequence ID" value="MCU0105443.1"/>
    <property type="molecule type" value="Genomic_DNA"/>
</dbReference>
<organism evidence="2 3">
    <name type="scientific">Paracholeplasma vituli</name>
    <dbReference type="NCBI Taxonomy" id="69473"/>
    <lineage>
        <taxon>Bacteria</taxon>
        <taxon>Bacillati</taxon>
        <taxon>Mycoplasmatota</taxon>
        <taxon>Mollicutes</taxon>
        <taxon>Acholeplasmatales</taxon>
        <taxon>Acholeplasmataceae</taxon>
        <taxon>Paracholeplasma</taxon>
    </lineage>
</organism>
<evidence type="ECO:0000313" key="3">
    <source>
        <dbReference type="Proteomes" id="UP001209076"/>
    </source>
</evidence>
<accession>A0ABT2Q0K5</accession>
<reference evidence="3" key="1">
    <citation type="submission" date="2023-07" db="EMBL/GenBank/DDBJ databases">
        <title>Novel Mycoplasma species identified in domestic and wild animals.</title>
        <authorList>
            <person name="Volokhov D.V."/>
            <person name="Furtak V.A."/>
            <person name="Zagorodnyaya T.A."/>
        </authorList>
    </citation>
    <scope>NUCLEOTIDE SEQUENCE [LARGE SCALE GENOMIC DNA]</scope>
    <source>
        <strain evidence="3">92-19</strain>
    </source>
</reference>
<comment type="caution">
    <text evidence="2">The sequence shown here is derived from an EMBL/GenBank/DDBJ whole genome shotgun (WGS) entry which is preliminary data.</text>
</comment>
<dbReference type="InterPro" id="IPR016979">
    <property type="entry name" value="DUF2129"/>
</dbReference>